<dbReference type="Proteomes" id="UP000501128">
    <property type="component" value="Chromosome"/>
</dbReference>
<dbReference type="AlphaFoldDB" id="A0A7L5DQ31"/>
<dbReference type="SUPFAM" id="SSF49299">
    <property type="entry name" value="PKD domain"/>
    <property type="match status" value="1"/>
</dbReference>
<sequence>MKNSLYLLLLLAGFQAQASHLSGGYIRVAPVPGQALTYTISTIVFADPQAVATRELVSLSLCLGDGTTQVVNRKSQSTTAPDGLATALLFETTYTYPGAGTYTPTVVLTNRSGLLNIPSSITSLLALTTTFIISNAFTNQTPVAASPVGGIRVGVNQRAVISLRATDADGDSLVYSLTRPLTAVTPGGCSSSILSGYLFPNEVTQQGTFVLNGRTGELIWNAPTRQGQYDIAVYINEYRNGINISQTLEEISLFAVDQPGTPVTIPAYEPASTAGIVTAVEELRDASMQLSVFPNPVEENLQVVVQSNTPSVMVVQLFDTSGRQIHRLGSRTAVRRHEQVIGMGSLSAGTYLIRAEIAGRILMEKVVKK</sequence>
<dbReference type="InterPro" id="IPR026444">
    <property type="entry name" value="Secre_tail"/>
</dbReference>
<keyword evidence="4" id="KW-1185">Reference proteome</keyword>
<dbReference type="Pfam" id="PF18962">
    <property type="entry name" value="Por_Secre_tail"/>
    <property type="match status" value="1"/>
</dbReference>
<evidence type="ECO:0000313" key="3">
    <source>
        <dbReference type="EMBL" id="QJD78618.1"/>
    </source>
</evidence>
<feature type="signal peptide" evidence="1">
    <location>
        <begin position="1"/>
        <end position="18"/>
    </location>
</feature>
<dbReference type="RefSeq" id="WP_169550586.1">
    <property type="nucleotide sequence ID" value="NZ_CP051677.1"/>
</dbReference>
<evidence type="ECO:0000313" key="4">
    <source>
        <dbReference type="Proteomes" id="UP000501128"/>
    </source>
</evidence>
<evidence type="ECO:0000256" key="1">
    <source>
        <dbReference type="SAM" id="SignalP"/>
    </source>
</evidence>
<feature type="chain" id="PRO_5029805743" evidence="1">
    <location>
        <begin position="19"/>
        <end position="369"/>
    </location>
</feature>
<dbReference type="InterPro" id="IPR035986">
    <property type="entry name" value="PKD_dom_sf"/>
</dbReference>
<protein>
    <submittedName>
        <fullName evidence="3">T9SS type A sorting domain-containing protein</fullName>
    </submittedName>
</protein>
<dbReference type="EMBL" id="CP051677">
    <property type="protein sequence ID" value="QJD78618.1"/>
    <property type="molecule type" value="Genomic_DNA"/>
</dbReference>
<proteinExistence type="predicted"/>
<accession>A0A7L5DQ31</accession>
<dbReference type="NCBIfam" id="TIGR04183">
    <property type="entry name" value="Por_Secre_tail"/>
    <property type="match status" value="1"/>
</dbReference>
<evidence type="ECO:0000259" key="2">
    <source>
        <dbReference type="Pfam" id="PF18962"/>
    </source>
</evidence>
<reference evidence="3 4" key="1">
    <citation type="submission" date="2020-04" db="EMBL/GenBank/DDBJ databases">
        <title>Genome sequencing of novel species.</title>
        <authorList>
            <person name="Heo J."/>
            <person name="Kim S.-J."/>
            <person name="Kim J.-S."/>
            <person name="Hong S.-B."/>
            <person name="Kwon S.-W."/>
        </authorList>
    </citation>
    <scope>NUCLEOTIDE SEQUENCE [LARGE SCALE GENOMIC DNA]</scope>
    <source>
        <strain evidence="3 4">CJU-R4</strain>
    </source>
</reference>
<feature type="domain" description="Secretion system C-terminal sorting" evidence="2">
    <location>
        <begin position="292"/>
        <end position="366"/>
    </location>
</feature>
<keyword evidence="1" id="KW-0732">Signal</keyword>
<organism evidence="3 4">
    <name type="scientific">Spirosoma rhododendri</name>
    <dbReference type="NCBI Taxonomy" id="2728024"/>
    <lineage>
        <taxon>Bacteria</taxon>
        <taxon>Pseudomonadati</taxon>
        <taxon>Bacteroidota</taxon>
        <taxon>Cytophagia</taxon>
        <taxon>Cytophagales</taxon>
        <taxon>Cytophagaceae</taxon>
        <taxon>Spirosoma</taxon>
    </lineage>
</organism>
<gene>
    <name evidence="3" type="ORF">HH216_09405</name>
</gene>
<name>A0A7L5DQ31_9BACT</name>
<dbReference type="KEGG" id="srho:HH216_09405"/>